<comment type="caution">
    <text evidence="1">The sequence shown here is derived from an EMBL/GenBank/DDBJ whole genome shotgun (WGS) entry which is preliminary data.</text>
</comment>
<gene>
    <name evidence="1" type="ORF">ENJ63_03670</name>
</gene>
<dbReference type="AlphaFoldDB" id="A0A7V2SYI3"/>
<accession>A0A7V2SYI3</accession>
<dbReference type="PANTHER" id="PTHR43255:SF2">
    <property type="entry name" value="HETERODISULFIDE REDUCTASE RELATED PROTEIN"/>
    <property type="match status" value="1"/>
</dbReference>
<dbReference type="GO" id="GO:0005886">
    <property type="term" value="C:plasma membrane"/>
    <property type="evidence" value="ECO:0007669"/>
    <property type="project" value="TreeGrafter"/>
</dbReference>
<sequence length="240" mass="27343">MSLKREDVLTILAQNIGIRGSAFPVASSALTAWAEGLGIRKGGHTVLYTGHMYQIIPFILGMQKREAFMRSAPSWGMTVARLINPVINLTRVITLGAAHPLDVVRYNRVLRDIATLLRACGVEFGYLYEYEEYAGALPYDMGLDRVFLKHAHRVYKKLKGFGIRRLITVDPHTTEMFKNVYPEVIEGFDIEVVNYLELLAERWRPKIKGGGHKKAFVIHDSCVYSRYLGIFEEPRSILRR</sequence>
<dbReference type="PANTHER" id="PTHR43255">
    <property type="entry name" value="IRON-SULFUR-BINDING OXIDOREDUCTASE FADF-RELATED-RELATED"/>
    <property type="match status" value="1"/>
</dbReference>
<name>A0A7V2SYI3_9BACT</name>
<proteinExistence type="predicted"/>
<feature type="non-terminal residue" evidence="1">
    <location>
        <position position="240"/>
    </location>
</feature>
<protein>
    <submittedName>
        <fullName evidence="1">(Fe-S)-binding protein</fullName>
    </submittedName>
</protein>
<organism evidence="1">
    <name type="scientific">Dissulfuribacter thermophilus</name>
    <dbReference type="NCBI Taxonomy" id="1156395"/>
    <lineage>
        <taxon>Bacteria</taxon>
        <taxon>Pseudomonadati</taxon>
        <taxon>Thermodesulfobacteriota</taxon>
        <taxon>Dissulfuribacteria</taxon>
        <taxon>Dissulfuribacterales</taxon>
        <taxon>Dissulfuribacteraceae</taxon>
        <taxon>Dissulfuribacter</taxon>
    </lineage>
</organism>
<reference evidence="1" key="1">
    <citation type="journal article" date="2020" name="mSystems">
        <title>Genome- and Community-Level Interaction Insights into Carbon Utilization and Element Cycling Functions of Hydrothermarchaeota in Hydrothermal Sediment.</title>
        <authorList>
            <person name="Zhou Z."/>
            <person name="Liu Y."/>
            <person name="Xu W."/>
            <person name="Pan J."/>
            <person name="Luo Z.H."/>
            <person name="Li M."/>
        </authorList>
    </citation>
    <scope>NUCLEOTIDE SEQUENCE [LARGE SCALE GENOMIC DNA]</scope>
    <source>
        <strain evidence="1">HyVt-503</strain>
    </source>
</reference>
<evidence type="ECO:0000313" key="1">
    <source>
        <dbReference type="EMBL" id="HFC46959.1"/>
    </source>
</evidence>
<dbReference type="Proteomes" id="UP000885797">
    <property type="component" value="Unassembled WGS sequence"/>
</dbReference>
<dbReference type="EMBL" id="DRND01000290">
    <property type="protein sequence ID" value="HFC46959.1"/>
    <property type="molecule type" value="Genomic_DNA"/>
</dbReference>
<dbReference type="InterPro" id="IPR051460">
    <property type="entry name" value="HdrC_iron-sulfur_subunit"/>
</dbReference>